<gene>
    <name evidence="1" type="ORF">NQ317_017562</name>
</gene>
<reference evidence="1" key="1">
    <citation type="journal article" date="2023" name="Insect Mol. Biol.">
        <title>Genome sequencing provides insights into the evolution of gene families encoding plant cell wall-degrading enzymes in longhorned beetles.</title>
        <authorList>
            <person name="Shin N.R."/>
            <person name="Okamura Y."/>
            <person name="Kirsch R."/>
            <person name="Pauchet Y."/>
        </authorList>
    </citation>
    <scope>NUCLEOTIDE SEQUENCE</scope>
    <source>
        <strain evidence="1">MMC_N1</strain>
    </source>
</reference>
<proteinExistence type="predicted"/>
<name>A0ABQ9J7Z4_9CUCU</name>
<dbReference type="EMBL" id="JAPWTJ010001118">
    <property type="protein sequence ID" value="KAJ8973760.1"/>
    <property type="molecule type" value="Genomic_DNA"/>
</dbReference>
<keyword evidence="2" id="KW-1185">Reference proteome</keyword>
<dbReference type="Proteomes" id="UP001162164">
    <property type="component" value="Unassembled WGS sequence"/>
</dbReference>
<evidence type="ECO:0000313" key="1">
    <source>
        <dbReference type="EMBL" id="KAJ8973760.1"/>
    </source>
</evidence>
<accession>A0ABQ9J7Z4</accession>
<evidence type="ECO:0000313" key="2">
    <source>
        <dbReference type="Proteomes" id="UP001162164"/>
    </source>
</evidence>
<comment type="caution">
    <text evidence="1">The sequence shown here is derived from an EMBL/GenBank/DDBJ whole genome shotgun (WGS) entry which is preliminary data.</text>
</comment>
<sequence>MAGWDKARDKYENTTGCVYMGLISRKTYRQATKSVKAAAPAFLPVRIAGDRAGKNREVEIKLKKKLISFDDVTKRKFKFSIVVAFVNMYCKLQTHTLFVDAFLQNNRLDHVSQGYGISSLILGPFSQDTEFHTQRRRTTPF</sequence>
<protein>
    <submittedName>
        <fullName evidence="1">Uncharacterized protein</fullName>
    </submittedName>
</protein>
<organism evidence="1 2">
    <name type="scientific">Molorchus minor</name>
    <dbReference type="NCBI Taxonomy" id="1323400"/>
    <lineage>
        <taxon>Eukaryota</taxon>
        <taxon>Metazoa</taxon>
        <taxon>Ecdysozoa</taxon>
        <taxon>Arthropoda</taxon>
        <taxon>Hexapoda</taxon>
        <taxon>Insecta</taxon>
        <taxon>Pterygota</taxon>
        <taxon>Neoptera</taxon>
        <taxon>Endopterygota</taxon>
        <taxon>Coleoptera</taxon>
        <taxon>Polyphaga</taxon>
        <taxon>Cucujiformia</taxon>
        <taxon>Chrysomeloidea</taxon>
        <taxon>Cerambycidae</taxon>
        <taxon>Lamiinae</taxon>
        <taxon>Monochamini</taxon>
        <taxon>Molorchus</taxon>
    </lineage>
</organism>